<protein>
    <submittedName>
        <fullName evidence="1">Uncharacterized protein</fullName>
    </submittedName>
</protein>
<comment type="caution">
    <text evidence="1">The sequence shown here is derived from an EMBL/GenBank/DDBJ whole genome shotgun (WGS) entry which is preliminary data.</text>
</comment>
<organism evidence="1 2">
    <name type="scientific">Araneus ventricosus</name>
    <name type="common">Orbweaver spider</name>
    <name type="synonym">Epeira ventricosa</name>
    <dbReference type="NCBI Taxonomy" id="182803"/>
    <lineage>
        <taxon>Eukaryota</taxon>
        <taxon>Metazoa</taxon>
        <taxon>Ecdysozoa</taxon>
        <taxon>Arthropoda</taxon>
        <taxon>Chelicerata</taxon>
        <taxon>Arachnida</taxon>
        <taxon>Araneae</taxon>
        <taxon>Araneomorphae</taxon>
        <taxon>Entelegynae</taxon>
        <taxon>Araneoidea</taxon>
        <taxon>Araneidae</taxon>
        <taxon>Araneus</taxon>
    </lineage>
</organism>
<dbReference type="Proteomes" id="UP000499080">
    <property type="component" value="Unassembled WGS sequence"/>
</dbReference>
<sequence length="104" mass="11234">MSAHGPRVRPLSGFLIGIYSGLPAVPYVDSSMGRVSEPVAFRLRHSKRFGPRYQQPRSAEGLRLPRVVPNSGADCLSFNTDTPSLLPLGFDGPQPTSLCANELP</sequence>
<proteinExistence type="predicted"/>
<evidence type="ECO:0000313" key="2">
    <source>
        <dbReference type="Proteomes" id="UP000499080"/>
    </source>
</evidence>
<keyword evidence="2" id="KW-1185">Reference proteome</keyword>
<name>A0A4Y2T694_ARAVE</name>
<reference evidence="1 2" key="1">
    <citation type="journal article" date="2019" name="Sci. Rep.">
        <title>Orb-weaving spider Araneus ventricosus genome elucidates the spidroin gene catalogue.</title>
        <authorList>
            <person name="Kono N."/>
            <person name="Nakamura H."/>
            <person name="Ohtoshi R."/>
            <person name="Moran D.A.P."/>
            <person name="Shinohara A."/>
            <person name="Yoshida Y."/>
            <person name="Fujiwara M."/>
            <person name="Mori M."/>
            <person name="Tomita M."/>
            <person name="Arakawa K."/>
        </authorList>
    </citation>
    <scope>NUCLEOTIDE SEQUENCE [LARGE SCALE GENOMIC DNA]</scope>
</reference>
<evidence type="ECO:0000313" key="1">
    <source>
        <dbReference type="EMBL" id="GBN96144.1"/>
    </source>
</evidence>
<dbReference type="AlphaFoldDB" id="A0A4Y2T694"/>
<dbReference type="EMBL" id="BGPR01026431">
    <property type="protein sequence ID" value="GBN96144.1"/>
    <property type="molecule type" value="Genomic_DNA"/>
</dbReference>
<gene>
    <name evidence="1" type="ORF">AVEN_195167_1</name>
</gene>
<accession>A0A4Y2T694</accession>